<evidence type="ECO:0000313" key="1">
    <source>
        <dbReference type="EMBL" id="KAF2237959.1"/>
    </source>
</evidence>
<proteinExistence type="predicted"/>
<reference evidence="1" key="1">
    <citation type="journal article" date="2020" name="Stud. Mycol.">
        <title>101 Dothideomycetes genomes: a test case for predicting lifestyles and emergence of pathogens.</title>
        <authorList>
            <person name="Haridas S."/>
            <person name="Albert R."/>
            <person name="Binder M."/>
            <person name="Bloem J."/>
            <person name="Labutti K."/>
            <person name="Salamov A."/>
            <person name="Andreopoulos B."/>
            <person name="Baker S."/>
            <person name="Barry K."/>
            <person name="Bills G."/>
            <person name="Bluhm B."/>
            <person name="Cannon C."/>
            <person name="Castanera R."/>
            <person name="Culley D."/>
            <person name="Daum C."/>
            <person name="Ezra D."/>
            <person name="Gonzalez J."/>
            <person name="Henrissat B."/>
            <person name="Kuo A."/>
            <person name="Liang C."/>
            <person name="Lipzen A."/>
            <person name="Lutzoni F."/>
            <person name="Magnuson J."/>
            <person name="Mondo S."/>
            <person name="Nolan M."/>
            <person name="Ohm R."/>
            <person name="Pangilinan J."/>
            <person name="Park H.-J."/>
            <person name="Ramirez L."/>
            <person name="Alfaro M."/>
            <person name="Sun H."/>
            <person name="Tritt A."/>
            <person name="Yoshinaga Y."/>
            <person name="Zwiers L.-H."/>
            <person name="Turgeon B."/>
            <person name="Goodwin S."/>
            <person name="Spatafora J."/>
            <person name="Crous P."/>
            <person name="Grigoriev I."/>
        </authorList>
    </citation>
    <scope>NUCLEOTIDE SEQUENCE</scope>
    <source>
        <strain evidence="1">Tuck. ex Michener</strain>
    </source>
</reference>
<accession>A0A6A6HJG1</accession>
<keyword evidence="2" id="KW-1185">Reference proteome</keyword>
<sequence>MLTWMPKGIHYRKVPYHLPLCQNTFLYTFEVLELTGRQQQDFSSPRFQCGNSQNCHILLRVMRVKSHRLTQMFIVGVSFLSFPSASSSRAETKTGCTLIHEWCNYFLPSPLGSIINPLHQTGKWRKICKSVLQPSVGNPVTGLTIAFGAQFFPPSGIQSGNDGFRRIA</sequence>
<dbReference type="Proteomes" id="UP000800092">
    <property type="component" value="Unassembled WGS sequence"/>
</dbReference>
<evidence type="ECO:0000313" key="2">
    <source>
        <dbReference type="Proteomes" id="UP000800092"/>
    </source>
</evidence>
<gene>
    <name evidence="1" type="ORF">EV356DRAFT_331716</name>
</gene>
<organism evidence="1 2">
    <name type="scientific">Viridothelium virens</name>
    <name type="common">Speckled blister lichen</name>
    <name type="synonym">Trypethelium virens</name>
    <dbReference type="NCBI Taxonomy" id="1048519"/>
    <lineage>
        <taxon>Eukaryota</taxon>
        <taxon>Fungi</taxon>
        <taxon>Dikarya</taxon>
        <taxon>Ascomycota</taxon>
        <taxon>Pezizomycotina</taxon>
        <taxon>Dothideomycetes</taxon>
        <taxon>Dothideomycetes incertae sedis</taxon>
        <taxon>Trypetheliales</taxon>
        <taxon>Trypetheliaceae</taxon>
        <taxon>Viridothelium</taxon>
    </lineage>
</organism>
<name>A0A6A6HJG1_VIRVR</name>
<dbReference type="EMBL" id="ML991777">
    <property type="protein sequence ID" value="KAF2237959.1"/>
    <property type="molecule type" value="Genomic_DNA"/>
</dbReference>
<dbReference type="AlphaFoldDB" id="A0A6A6HJG1"/>
<protein>
    <submittedName>
        <fullName evidence="1">Uncharacterized protein</fullName>
    </submittedName>
</protein>